<dbReference type="STRING" id="381665.SAMN05216554_4614"/>
<evidence type="ECO:0000256" key="1">
    <source>
        <dbReference type="ARBA" id="ARBA00023015"/>
    </source>
</evidence>
<evidence type="ECO:0000313" key="6">
    <source>
        <dbReference type="Proteomes" id="UP000198891"/>
    </source>
</evidence>
<dbReference type="EMBL" id="FNPZ01000009">
    <property type="protein sequence ID" value="SDZ55568.1"/>
    <property type="molecule type" value="Genomic_DNA"/>
</dbReference>
<keyword evidence="6" id="KW-1185">Reference proteome</keyword>
<gene>
    <name evidence="5" type="ORF">SAMN05216554_4614</name>
</gene>
<keyword evidence="1" id="KW-0805">Transcription regulation</keyword>
<evidence type="ECO:0000313" key="5">
    <source>
        <dbReference type="EMBL" id="SDZ55568.1"/>
    </source>
</evidence>
<dbReference type="Pfam" id="PF01638">
    <property type="entry name" value="HxlR"/>
    <property type="match status" value="1"/>
</dbReference>
<keyword evidence="2" id="KW-0238">DNA-binding</keyword>
<dbReference type="InterPro" id="IPR036388">
    <property type="entry name" value="WH-like_DNA-bd_sf"/>
</dbReference>
<dbReference type="PROSITE" id="PS51118">
    <property type="entry name" value="HTH_HXLR"/>
    <property type="match status" value="1"/>
</dbReference>
<keyword evidence="3" id="KW-0804">Transcription</keyword>
<feature type="domain" description="HTH hxlR-type" evidence="4">
    <location>
        <begin position="12"/>
        <end position="110"/>
    </location>
</feature>
<organism evidence="5 6">
    <name type="scientific">Herbiconiux ginsengi</name>
    <dbReference type="NCBI Taxonomy" id="381665"/>
    <lineage>
        <taxon>Bacteria</taxon>
        <taxon>Bacillati</taxon>
        <taxon>Actinomycetota</taxon>
        <taxon>Actinomycetes</taxon>
        <taxon>Micrococcales</taxon>
        <taxon>Microbacteriaceae</taxon>
        <taxon>Herbiconiux</taxon>
    </lineage>
</organism>
<sequence length="156" mass="17900">MRSPRVSNPRICSINDAMAIVGRKWVVVILRELLLNETTRFDDIVYETGIPRDILSSRLRDLEVSGLLMRERYSDRPARYEYRLTATGKDLYGVVQSIRTWGDIHLRNDPEYASDFVHDCGRIFHAKVVCSECGEELHAGDSHTTTDYHRSDTLVG</sequence>
<dbReference type="Proteomes" id="UP000198891">
    <property type="component" value="Unassembled WGS sequence"/>
</dbReference>
<dbReference type="Gene3D" id="1.10.10.10">
    <property type="entry name" value="Winged helix-like DNA-binding domain superfamily/Winged helix DNA-binding domain"/>
    <property type="match status" value="1"/>
</dbReference>
<accession>A0A1H3TZP5</accession>
<dbReference type="PANTHER" id="PTHR33204:SF18">
    <property type="entry name" value="TRANSCRIPTIONAL REGULATORY PROTEIN"/>
    <property type="match status" value="1"/>
</dbReference>
<evidence type="ECO:0000256" key="3">
    <source>
        <dbReference type="ARBA" id="ARBA00023163"/>
    </source>
</evidence>
<dbReference type="OrthoDB" id="9792527at2"/>
<name>A0A1H3TZP5_9MICO</name>
<dbReference type="InterPro" id="IPR002577">
    <property type="entry name" value="HTH_HxlR"/>
</dbReference>
<dbReference type="RefSeq" id="WP_092558291.1">
    <property type="nucleotide sequence ID" value="NZ_FNPZ01000009.1"/>
</dbReference>
<dbReference type="GO" id="GO:0003677">
    <property type="term" value="F:DNA binding"/>
    <property type="evidence" value="ECO:0007669"/>
    <property type="project" value="UniProtKB-KW"/>
</dbReference>
<evidence type="ECO:0000256" key="2">
    <source>
        <dbReference type="ARBA" id="ARBA00023125"/>
    </source>
</evidence>
<reference evidence="5 6" key="1">
    <citation type="submission" date="2016-10" db="EMBL/GenBank/DDBJ databases">
        <authorList>
            <person name="de Groot N.N."/>
        </authorList>
    </citation>
    <scope>NUCLEOTIDE SEQUENCE [LARGE SCALE GENOMIC DNA]</scope>
    <source>
        <strain evidence="5 6">CGMCC 4.3491</strain>
    </source>
</reference>
<dbReference type="AlphaFoldDB" id="A0A1H3TZP5"/>
<dbReference type="SUPFAM" id="SSF46785">
    <property type="entry name" value="Winged helix' DNA-binding domain"/>
    <property type="match status" value="1"/>
</dbReference>
<dbReference type="InterPro" id="IPR036390">
    <property type="entry name" value="WH_DNA-bd_sf"/>
</dbReference>
<protein>
    <submittedName>
        <fullName evidence="5">Transcriptional regulator, HxlR family</fullName>
    </submittedName>
</protein>
<proteinExistence type="predicted"/>
<evidence type="ECO:0000259" key="4">
    <source>
        <dbReference type="PROSITE" id="PS51118"/>
    </source>
</evidence>
<dbReference type="PANTHER" id="PTHR33204">
    <property type="entry name" value="TRANSCRIPTIONAL REGULATOR, MARR FAMILY"/>
    <property type="match status" value="1"/>
</dbReference>